<proteinExistence type="predicted"/>
<dbReference type="PANTHER" id="PTHR33744:SF15">
    <property type="entry name" value="CARBOHYDRATE DIACID REGULATOR"/>
    <property type="match status" value="1"/>
</dbReference>
<organism evidence="2 3">
    <name type="scientific">Lysinibacillus irui</name>
    <dbReference type="NCBI Taxonomy" id="2998077"/>
    <lineage>
        <taxon>Bacteria</taxon>
        <taxon>Bacillati</taxon>
        <taxon>Bacillota</taxon>
        <taxon>Bacilli</taxon>
        <taxon>Bacillales</taxon>
        <taxon>Bacillaceae</taxon>
        <taxon>Lysinibacillus</taxon>
    </lineage>
</organism>
<dbReference type="InterPro" id="IPR042070">
    <property type="entry name" value="PucR_C-HTH_sf"/>
</dbReference>
<dbReference type="EMBL" id="JAXUIA010000001">
    <property type="protein sequence ID" value="MEA0974897.1"/>
    <property type="molecule type" value="Genomic_DNA"/>
</dbReference>
<evidence type="ECO:0000313" key="2">
    <source>
        <dbReference type="EMBL" id="MEA0974897.1"/>
    </source>
</evidence>
<dbReference type="Proteomes" id="UP001289615">
    <property type="component" value="Unassembled WGS sequence"/>
</dbReference>
<comment type="caution">
    <text evidence="2">The sequence shown here is derived from an EMBL/GenBank/DDBJ whole genome shotgun (WGS) entry which is preliminary data.</text>
</comment>
<evidence type="ECO:0000313" key="3">
    <source>
        <dbReference type="Proteomes" id="UP001289615"/>
    </source>
</evidence>
<dbReference type="InterPro" id="IPR025736">
    <property type="entry name" value="PucR_C-HTH_dom"/>
</dbReference>
<dbReference type="InterPro" id="IPR051448">
    <property type="entry name" value="CdaR-like_regulators"/>
</dbReference>
<feature type="domain" description="PucR C-terminal helix-turn-helix" evidence="1">
    <location>
        <begin position="234"/>
        <end position="289"/>
    </location>
</feature>
<gene>
    <name evidence="2" type="ORF">U6C28_01210</name>
</gene>
<dbReference type="PANTHER" id="PTHR33744">
    <property type="entry name" value="CARBOHYDRATE DIACID REGULATOR"/>
    <property type="match status" value="1"/>
</dbReference>
<evidence type="ECO:0000259" key="1">
    <source>
        <dbReference type="Pfam" id="PF13556"/>
    </source>
</evidence>
<protein>
    <submittedName>
        <fullName evidence="2">Helix-turn-helix domain-containing protein</fullName>
    </submittedName>
</protein>
<dbReference type="Pfam" id="PF13556">
    <property type="entry name" value="HTH_30"/>
    <property type="match status" value="1"/>
</dbReference>
<reference evidence="2 3" key="1">
    <citation type="submission" date="2023-12" db="EMBL/GenBank/DDBJ databases">
        <title>Genome comparison identifies genes involved in endophytic behavior of Lysinibacillus irui and provides insights into its role as a plant-growth promoting bacterium.</title>
        <authorList>
            <person name="Hilario S."/>
            <person name="Matos I."/>
            <person name="Goncalves M.F.M."/>
            <person name="Pardo C.A."/>
            <person name="Santos M.J."/>
        </authorList>
    </citation>
    <scope>NUCLEOTIDE SEQUENCE [LARGE SCALE GENOMIC DNA]</scope>
    <source>
        <strain evidence="2 3">B3</strain>
    </source>
</reference>
<keyword evidence="3" id="KW-1185">Reference proteome</keyword>
<dbReference type="RefSeq" id="WP_313469351.1">
    <property type="nucleotide sequence ID" value="NZ_JAXLNX010000007.1"/>
</dbReference>
<name>A0ABU5NFT9_9BACI</name>
<dbReference type="Gene3D" id="1.10.10.2840">
    <property type="entry name" value="PucR C-terminal helix-turn-helix domain"/>
    <property type="match status" value="1"/>
</dbReference>
<accession>A0ABU5NFT9</accession>
<sequence>MNLNLKALFPSYQYYRTKPTQLPNSTFIFYHHQTKEWFSVSKHEVTQRDYQWLTVFYTEVTSSLFQSSDTWYNFIYSNGNIPSNLSFNKARIIQLTFINENPPLEELKEALYNFFQEDTILIQVATNHFLLMEPASRSMNEKEDFIALIRTIETDFYIRIHLYVGEYYEINKEFPIKFQREAQWFKECLNLRFAEPYYSFQSIFPIFLIQQLPVSILKFIEEQIIIPLKSDKELLDTVKTFYECGLNITLTSKELHMHRNTLTYRLSKFQEITNINTKNLDGAILVYFASYLWSSLQNAQN</sequence>